<feature type="domain" description="Potassium channel" evidence="2">
    <location>
        <begin position="30"/>
        <end position="101"/>
    </location>
</feature>
<dbReference type="Pfam" id="PF07885">
    <property type="entry name" value="Ion_trans_2"/>
    <property type="match status" value="1"/>
</dbReference>
<evidence type="ECO:0000259" key="2">
    <source>
        <dbReference type="Pfam" id="PF07885"/>
    </source>
</evidence>
<dbReference type="GeneID" id="71513837"/>
<dbReference type="KEGG" id="vhl:BME96_05495"/>
<dbReference type="AlphaFoldDB" id="A0AAC9IZ58"/>
<dbReference type="InterPro" id="IPR013099">
    <property type="entry name" value="K_chnl_dom"/>
</dbReference>
<evidence type="ECO:0000256" key="1">
    <source>
        <dbReference type="SAM" id="Phobius"/>
    </source>
</evidence>
<keyword evidence="1" id="KW-0472">Membrane</keyword>
<dbReference type="RefSeq" id="WP_071648540.1">
    <property type="nucleotide sequence ID" value="NZ_CP017962.1"/>
</dbReference>
<dbReference type="EMBL" id="CP017962">
    <property type="protein sequence ID" value="APC47652.1"/>
    <property type="molecule type" value="Genomic_DNA"/>
</dbReference>
<dbReference type="SUPFAM" id="SSF81324">
    <property type="entry name" value="Voltage-gated potassium channels"/>
    <property type="match status" value="1"/>
</dbReference>
<keyword evidence="1" id="KW-1133">Transmembrane helix</keyword>
<protein>
    <submittedName>
        <fullName evidence="3">Ion channel protein</fullName>
    </submittedName>
</protein>
<organism evidence="3 4">
    <name type="scientific">Virgibacillus halodenitrificans</name>
    <name type="common">Bacillus halodenitrificans</name>
    <dbReference type="NCBI Taxonomy" id="1482"/>
    <lineage>
        <taxon>Bacteria</taxon>
        <taxon>Bacillati</taxon>
        <taxon>Bacillota</taxon>
        <taxon>Bacilli</taxon>
        <taxon>Bacillales</taxon>
        <taxon>Bacillaceae</taxon>
        <taxon>Virgibacillus</taxon>
    </lineage>
</organism>
<feature type="transmembrane region" description="Helical" evidence="1">
    <location>
        <begin position="83"/>
        <end position="104"/>
    </location>
</feature>
<accession>A0AAC9IZ58</accession>
<reference evidence="3 4" key="1">
    <citation type="submission" date="2016-11" db="EMBL/GenBank/DDBJ databases">
        <title>Complete genome sequencing of Virgibacillus halodenitrificans PDB-F2.</title>
        <authorList>
            <person name="Sun Z."/>
            <person name="Zhou Y."/>
            <person name="Li H."/>
        </authorList>
    </citation>
    <scope>NUCLEOTIDE SEQUENCE [LARGE SCALE GENOMIC DNA]</scope>
    <source>
        <strain evidence="3 4">PDB-F2</strain>
    </source>
</reference>
<name>A0AAC9IZ58_VIRHA</name>
<dbReference type="Gene3D" id="1.10.287.70">
    <property type="match status" value="1"/>
</dbReference>
<gene>
    <name evidence="3" type="ORF">BME96_05495</name>
</gene>
<dbReference type="Proteomes" id="UP000182945">
    <property type="component" value="Chromosome"/>
</dbReference>
<evidence type="ECO:0000313" key="3">
    <source>
        <dbReference type="EMBL" id="APC47652.1"/>
    </source>
</evidence>
<proteinExistence type="predicted"/>
<evidence type="ECO:0000313" key="4">
    <source>
        <dbReference type="Proteomes" id="UP000182945"/>
    </source>
</evidence>
<sequence>MISFFLTLKRLLSAVFRLMKERVFKSLLATLAIILLSGTLFYSRIEGWSFLDAFYYAFVSLIPTSVTTGLIPEATVSKWFTMIYLVVGVGVMLMIIVMIGFAVVKFELSEEKRAELKESNRTRKKD</sequence>
<keyword evidence="1" id="KW-0812">Transmembrane</keyword>